<comment type="caution">
    <text evidence="6">The sequence shown here is derived from an EMBL/GenBank/DDBJ whole genome shotgun (WGS) entry which is preliminary data.</text>
</comment>
<proteinExistence type="predicted"/>
<feature type="domain" description="PKS/mFAS DH" evidence="5">
    <location>
        <begin position="29"/>
        <end position="307"/>
    </location>
</feature>
<feature type="non-terminal residue" evidence="6">
    <location>
        <position position="1"/>
    </location>
</feature>
<gene>
    <name evidence="6" type="ORF">N5J77_28255</name>
</gene>
<dbReference type="SMART" id="SM00826">
    <property type="entry name" value="PKS_DH"/>
    <property type="match status" value="1"/>
</dbReference>
<dbReference type="GO" id="GO:0005737">
    <property type="term" value="C:cytoplasm"/>
    <property type="evidence" value="ECO:0007669"/>
    <property type="project" value="TreeGrafter"/>
</dbReference>
<name>A0AA42X2S3_SPHYA</name>
<evidence type="ECO:0000313" key="7">
    <source>
        <dbReference type="Proteomes" id="UP001162318"/>
    </source>
</evidence>
<reference evidence="6" key="1">
    <citation type="submission" date="2022-09" db="EMBL/GenBank/DDBJ databases">
        <title>Intensive care unit water sources are persistently colonized with multi-drug resistant bacteria and are the site of extensive horizontal gene transfer of antibiotic resistance genes.</title>
        <authorList>
            <person name="Diorio-Toth L."/>
        </authorList>
    </citation>
    <scope>NUCLEOTIDE SEQUENCE</scope>
    <source>
        <strain evidence="6">GD03659</strain>
    </source>
</reference>
<dbReference type="InterPro" id="IPR050091">
    <property type="entry name" value="PKS_NRPS_Biosynth_Enz"/>
</dbReference>
<evidence type="ECO:0000256" key="2">
    <source>
        <dbReference type="ARBA" id="ARBA00022553"/>
    </source>
</evidence>
<dbReference type="RefSeq" id="WP_279776374.1">
    <property type="nucleotide sequence ID" value="NZ_JAOCKX010000082.1"/>
</dbReference>
<evidence type="ECO:0000256" key="4">
    <source>
        <dbReference type="SAM" id="MobiDB-lite"/>
    </source>
</evidence>
<dbReference type="InterPro" id="IPR020807">
    <property type="entry name" value="PKS_DH"/>
</dbReference>
<organism evidence="6 7">
    <name type="scientific">Sphingobium yanoikuyae</name>
    <name type="common">Sphingomonas yanoikuyae</name>
    <dbReference type="NCBI Taxonomy" id="13690"/>
    <lineage>
        <taxon>Bacteria</taxon>
        <taxon>Pseudomonadati</taxon>
        <taxon>Pseudomonadota</taxon>
        <taxon>Alphaproteobacteria</taxon>
        <taxon>Sphingomonadales</taxon>
        <taxon>Sphingomonadaceae</taxon>
        <taxon>Sphingobium</taxon>
    </lineage>
</organism>
<feature type="active site" description="Proton donor; for dehydratase activity" evidence="3">
    <location>
        <position position="223"/>
    </location>
</feature>
<dbReference type="AlphaFoldDB" id="A0AA42X2S3"/>
<evidence type="ECO:0000256" key="3">
    <source>
        <dbReference type="PROSITE-ProRule" id="PRU01363"/>
    </source>
</evidence>
<keyword evidence="1" id="KW-0596">Phosphopantetheine</keyword>
<feature type="region of interest" description="N-terminal hotdog fold" evidence="3">
    <location>
        <begin position="29"/>
        <end position="149"/>
    </location>
</feature>
<dbReference type="InterPro" id="IPR049552">
    <property type="entry name" value="PKS_DH_N"/>
</dbReference>
<feature type="active site" description="Proton acceptor; for dehydratase activity" evidence="3">
    <location>
        <position position="58"/>
    </location>
</feature>
<dbReference type="PROSITE" id="PS52019">
    <property type="entry name" value="PKS_MFAS_DH"/>
    <property type="match status" value="1"/>
</dbReference>
<dbReference type="GO" id="GO:0005886">
    <property type="term" value="C:plasma membrane"/>
    <property type="evidence" value="ECO:0007669"/>
    <property type="project" value="TreeGrafter"/>
</dbReference>
<dbReference type="EMBL" id="JAOCKX010000082">
    <property type="protein sequence ID" value="MDH2135026.1"/>
    <property type="molecule type" value="Genomic_DNA"/>
</dbReference>
<dbReference type="Gene3D" id="3.10.129.110">
    <property type="entry name" value="Polyketide synthase dehydratase"/>
    <property type="match status" value="1"/>
</dbReference>
<dbReference type="PANTHER" id="PTHR43775:SF37">
    <property type="entry name" value="SI:DKEY-61P9.11"/>
    <property type="match status" value="1"/>
</dbReference>
<feature type="region of interest" description="Disordered" evidence="4">
    <location>
        <begin position="1"/>
        <end position="32"/>
    </location>
</feature>
<keyword evidence="2" id="KW-0597">Phosphoprotein</keyword>
<evidence type="ECO:0000256" key="1">
    <source>
        <dbReference type="ARBA" id="ARBA00022450"/>
    </source>
</evidence>
<evidence type="ECO:0000313" key="6">
    <source>
        <dbReference type="EMBL" id="MDH2135026.1"/>
    </source>
</evidence>
<dbReference type="InterPro" id="IPR049900">
    <property type="entry name" value="PKS_mFAS_DH"/>
</dbReference>
<dbReference type="InterPro" id="IPR049551">
    <property type="entry name" value="PKS_DH_C"/>
</dbReference>
<dbReference type="GO" id="GO:0071770">
    <property type="term" value="P:DIM/DIP cell wall layer assembly"/>
    <property type="evidence" value="ECO:0007669"/>
    <property type="project" value="TreeGrafter"/>
</dbReference>
<dbReference type="Pfam" id="PF14765">
    <property type="entry name" value="PS-DH"/>
    <property type="match status" value="1"/>
</dbReference>
<evidence type="ECO:0000259" key="5">
    <source>
        <dbReference type="PROSITE" id="PS52019"/>
    </source>
</evidence>
<feature type="region of interest" description="C-terminal hotdog fold" evidence="3">
    <location>
        <begin position="164"/>
        <end position="307"/>
    </location>
</feature>
<dbReference type="InterPro" id="IPR042104">
    <property type="entry name" value="PKS_dehydratase_sf"/>
</dbReference>
<protein>
    <submittedName>
        <fullName evidence="6">Polyketide synthase dehydratase domain-containing protein</fullName>
    </submittedName>
</protein>
<dbReference type="PANTHER" id="PTHR43775">
    <property type="entry name" value="FATTY ACID SYNTHASE"/>
    <property type="match status" value="1"/>
</dbReference>
<dbReference type="GO" id="GO:0006633">
    <property type="term" value="P:fatty acid biosynthetic process"/>
    <property type="evidence" value="ECO:0007669"/>
    <property type="project" value="TreeGrafter"/>
</dbReference>
<dbReference type="Proteomes" id="UP001162318">
    <property type="component" value="Unassembled WGS sequence"/>
</dbReference>
<accession>A0AA42X2S3</accession>
<sequence length="341" mass="36955">WAEPLPEHTSQSNVGTGGAGETGSRTASHPFLHRTTPVLRGHRFESNFTGHEAVLADHVVQGRALLPGVAYLEIARAALCRVHEMSDGASLRNLVWMRPFIADAGIDGAGLAVTLTPRADGWTDCSFSQAAGVAEILCEAQIRPMTLARDFISADLRAIFGRCGREVSVEDVYAGFSGSGVSYGPSFRTLTALRGGIDEALGLLERRSGPRGEELLLDPGVLDGALQAAAGIEGADGRDWQSLSEGRLPFALAEAQLLSPLPDRCWSWVRRVSGSDTLDVDVLDEEGRPCVRLRGLAFRPMRARRVKKQEIEDRQLIRKDAARPPSALAWLILPDRETEET</sequence>
<dbReference type="Pfam" id="PF21089">
    <property type="entry name" value="PKS_DH_N"/>
    <property type="match status" value="1"/>
</dbReference>
<dbReference type="GO" id="GO:0004312">
    <property type="term" value="F:fatty acid synthase activity"/>
    <property type="evidence" value="ECO:0007669"/>
    <property type="project" value="TreeGrafter"/>
</dbReference>